<dbReference type="AlphaFoldDB" id="A0A9P3PYD9"/>
<dbReference type="GO" id="GO:0005856">
    <property type="term" value="C:cytoskeleton"/>
    <property type="evidence" value="ECO:0007669"/>
    <property type="project" value="UniProtKB-SubCell"/>
</dbReference>
<evidence type="ECO:0000313" key="8">
    <source>
        <dbReference type="Proteomes" id="UP001063166"/>
    </source>
</evidence>
<keyword evidence="8" id="KW-1185">Reference proteome</keyword>
<evidence type="ECO:0000313" key="7">
    <source>
        <dbReference type="EMBL" id="GLB43754.1"/>
    </source>
</evidence>
<feature type="region of interest" description="Disordered" evidence="5">
    <location>
        <begin position="452"/>
        <end position="471"/>
    </location>
</feature>
<organism evidence="7 8">
    <name type="scientific">Lyophyllum shimeji</name>
    <name type="common">Hon-shimeji</name>
    <name type="synonym">Tricholoma shimeji</name>
    <dbReference type="NCBI Taxonomy" id="47721"/>
    <lineage>
        <taxon>Eukaryota</taxon>
        <taxon>Fungi</taxon>
        <taxon>Dikarya</taxon>
        <taxon>Basidiomycota</taxon>
        <taxon>Agaricomycotina</taxon>
        <taxon>Agaricomycetes</taxon>
        <taxon>Agaricomycetidae</taxon>
        <taxon>Agaricales</taxon>
        <taxon>Tricholomatineae</taxon>
        <taxon>Lyophyllaceae</taxon>
        <taxon>Lyophyllum</taxon>
    </lineage>
</organism>
<evidence type="ECO:0000256" key="3">
    <source>
        <dbReference type="ARBA" id="ARBA00022490"/>
    </source>
</evidence>
<comment type="similarity">
    <text evidence="2">Belongs to the TPX2 family.</text>
</comment>
<comment type="subcellular location">
    <subcellularLocation>
        <location evidence="1">Cytoplasm</location>
        <location evidence="1">Cytoskeleton</location>
    </subcellularLocation>
</comment>
<protein>
    <submittedName>
        <fullName evidence="7">Targeting protein for Xklp2 (TPX2)</fullName>
    </submittedName>
</protein>
<dbReference type="Proteomes" id="UP001063166">
    <property type="component" value="Unassembled WGS sequence"/>
</dbReference>
<feature type="region of interest" description="Disordered" evidence="5">
    <location>
        <begin position="1"/>
        <end position="29"/>
    </location>
</feature>
<dbReference type="Pfam" id="PF06886">
    <property type="entry name" value="TPX2"/>
    <property type="match status" value="1"/>
</dbReference>
<evidence type="ECO:0000256" key="1">
    <source>
        <dbReference type="ARBA" id="ARBA00004245"/>
    </source>
</evidence>
<evidence type="ECO:0000256" key="4">
    <source>
        <dbReference type="ARBA" id="ARBA00023212"/>
    </source>
</evidence>
<feature type="region of interest" description="Disordered" evidence="5">
    <location>
        <begin position="65"/>
        <end position="91"/>
    </location>
</feature>
<gene>
    <name evidence="7" type="ORF">LshimejAT787_1402660</name>
</gene>
<name>A0A9P3PYD9_LYOSH</name>
<proteinExistence type="inferred from homology"/>
<dbReference type="OrthoDB" id="3242303at2759"/>
<feature type="compositionally biased region" description="Polar residues" evidence="5">
    <location>
        <begin position="235"/>
        <end position="249"/>
    </location>
</feature>
<feature type="region of interest" description="Disordered" evidence="5">
    <location>
        <begin position="150"/>
        <end position="319"/>
    </location>
</feature>
<keyword evidence="4" id="KW-0206">Cytoskeleton</keyword>
<keyword evidence="3" id="KW-0963">Cytoplasm</keyword>
<reference evidence="7" key="1">
    <citation type="submission" date="2022-07" db="EMBL/GenBank/DDBJ databases">
        <title>The genome of Lyophyllum shimeji provides insight into the initial evolution of ectomycorrhizal fungal genome.</title>
        <authorList>
            <person name="Kobayashi Y."/>
            <person name="Shibata T."/>
            <person name="Hirakawa H."/>
            <person name="Shigenobu S."/>
            <person name="Nishiyama T."/>
            <person name="Yamada A."/>
            <person name="Hasebe M."/>
            <person name="Kawaguchi M."/>
        </authorList>
    </citation>
    <scope>NUCLEOTIDE SEQUENCE</scope>
    <source>
        <strain evidence="7">AT787</strain>
    </source>
</reference>
<evidence type="ECO:0000256" key="5">
    <source>
        <dbReference type="SAM" id="MobiDB-lite"/>
    </source>
</evidence>
<dbReference type="InterPro" id="IPR027329">
    <property type="entry name" value="TPX2_C"/>
</dbReference>
<sequence>MSAKPKPKQLPRGIGKTLRPPLPTKEAKPRLKVMTQCSQAHADDTSSAATTLEHYVRRFGSLITTSMKGPSEPKPKPTVAKPKRSQTVISGGISKPRSKKLIYIGVPASRSIGPEISALCTTPAAMSFRTAQISFRMNKIPTEKLLSSLGPLAAENTSSPPTVYPEEPRRRERRSQTLFPLANQPRHSRPSQLTPGHPRLSRAQKGKSAAAATDEQPVAASTAAQDTAGVRAFEGSSSFSSKNARSTTRARGLLASKKSSRQVPSSTTTRRHVNASHAKVPIALARSEPSGSGPSAEAFSRSSSLVTSGARKRREEGISSTAKIANLPQGDKRVVLPPVINPTKPAEFRFHLDARMEARKAEYEKARSLLASQKPRKPSYQVPDFKTLHALHDAELALPREREKFDEHVREKERELEREREQKRREREELEEREIRELRKKAVPRAHEVPEWYKDAPRIQREKREVESNGD</sequence>
<feature type="domain" description="TPX2 C-terminal" evidence="6">
    <location>
        <begin position="400"/>
        <end position="457"/>
    </location>
</feature>
<comment type="caution">
    <text evidence="7">The sequence shown here is derived from an EMBL/GenBank/DDBJ whole genome shotgun (WGS) entry which is preliminary data.</text>
</comment>
<dbReference type="EMBL" id="BRPK01000014">
    <property type="protein sequence ID" value="GLB43754.1"/>
    <property type="molecule type" value="Genomic_DNA"/>
</dbReference>
<evidence type="ECO:0000259" key="6">
    <source>
        <dbReference type="Pfam" id="PF06886"/>
    </source>
</evidence>
<evidence type="ECO:0000256" key="2">
    <source>
        <dbReference type="ARBA" id="ARBA00005885"/>
    </source>
</evidence>
<accession>A0A9P3PYD9</accession>
<feature type="region of interest" description="Disordered" evidence="5">
    <location>
        <begin position="404"/>
        <end position="434"/>
    </location>
</feature>